<dbReference type="Gene3D" id="3.90.78.10">
    <property type="entry name" value="UDP-N-acetylenolpyruvoylglucosamine reductase, C-terminal domain"/>
    <property type="match status" value="1"/>
</dbReference>
<protein>
    <recommendedName>
        <fullName evidence="16">UDP-N-acetylenolpyruvoylglucosamine reductase</fullName>
        <ecNumber evidence="16">1.3.1.98</ecNumber>
    </recommendedName>
    <alternativeName>
        <fullName evidence="16">UDP-N-acetylmuramate dehydrogenase</fullName>
    </alternativeName>
</protein>
<feature type="active site" description="Proton donor" evidence="16">
    <location>
        <position position="220"/>
    </location>
</feature>
<keyword evidence="12 16" id="KW-0560">Oxidoreductase</keyword>
<dbReference type="InterPro" id="IPR003170">
    <property type="entry name" value="MurB"/>
</dbReference>
<dbReference type="GO" id="GO:0008762">
    <property type="term" value="F:UDP-N-acetylmuramate dehydrogenase activity"/>
    <property type="evidence" value="ECO:0007669"/>
    <property type="project" value="UniProtKB-UniRule"/>
</dbReference>
<dbReference type="PANTHER" id="PTHR21071:SF4">
    <property type="entry name" value="UDP-N-ACETYLENOLPYRUVOYLGLUCOSAMINE REDUCTASE"/>
    <property type="match status" value="1"/>
</dbReference>
<sequence>MNDQLYTMLRTFGKVRLSEPLSKHTTFKIGGPADYFLVVEDSSKRIDLLKWLDSEAVDYVMLGGGSNMLVRDEGYRGVAIVTKDETYDIKGTTVQTGAGVVTVKLANETVKAGLTGFEWGVGVPGTIGGAVRGNAGAMGREMKDSVKEVEAYIDGDVVRLSNQECGFGYRHSIFKENKGVILRVWLELEKGDAKAGMAQALGVLQFRNKTQPKGFASTGCIFKNVDFESSKTQLLTHFDEQDEKIQQFLRVGKISAGWLVEQAGLKGEKQGKAQVSEVHGNFIVNLGGAAAIDVLTLIEKIKTAVYNTFDIELEEEIQVVG</sequence>
<dbReference type="InterPro" id="IPR016169">
    <property type="entry name" value="FAD-bd_PCMH_sub2"/>
</dbReference>
<evidence type="ECO:0000256" key="3">
    <source>
        <dbReference type="ARBA" id="ARBA00004496"/>
    </source>
</evidence>
<evidence type="ECO:0000256" key="9">
    <source>
        <dbReference type="ARBA" id="ARBA00022857"/>
    </source>
</evidence>
<dbReference type="PANTHER" id="PTHR21071">
    <property type="entry name" value="UDP-N-ACETYLENOLPYRUVOYLGLUCOSAMINE REDUCTASE"/>
    <property type="match status" value="1"/>
</dbReference>
<accession>A0A2H0TRT5</accession>
<keyword evidence="7 16" id="KW-0285">Flavoprotein</keyword>
<evidence type="ECO:0000259" key="17">
    <source>
        <dbReference type="PROSITE" id="PS51387"/>
    </source>
</evidence>
<dbReference type="EC" id="1.3.1.98" evidence="16"/>
<keyword evidence="14 16" id="KW-0961">Cell wall biogenesis/degradation</keyword>
<feature type="active site" evidence="16">
    <location>
        <position position="316"/>
    </location>
</feature>
<dbReference type="InterPro" id="IPR036318">
    <property type="entry name" value="FAD-bd_PCMH-like_sf"/>
</dbReference>
<keyword evidence="8 16" id="KW-0274">FAD</keyword>
<evidence type="ECO:0000313" key="18">
    <source>
        <dbReference type="EMBL" id="PIR74873.1"/>
    </source>
</evidence>
<evidence type="ECO:0000256" key="16">
    <source>
        <dbReference type="HAMAP-Rule" id="MF_00037"/>
    </source>
</evidence>
<comment type="pathway">
    <text evidence="4 16">Cell wall biogenesis; peptidoglycan biosynthesis.</text>
</comment>
<dbReference type="GO" id="GO:0051301">
    <property type="term" value="P:cell division"/>
    <property type="evidence" value="ECO:0007669"/>
    <property type="project" value="UniProtKB-KW"/>
</dbReference>
<evidence type="ECO:0000256" key="10">
    <source>
        <dbReference type="ARBA" id="ARBA00022960"/>
    </source>
</evidence>
<dbReference type="Proteomes" id="UP000230154">
    <property type="component" value="Unassembled WGS sequence"/>
</dbReference>
<dbReference type="UniPathway" id="UPA00219"/>
<comment type="subcellular location">
    <subcellularLocation>
        <location evidence="3 16">Cytoplasm</location>
    </subcellularLocation>
</comment>
<evidence type="ECO:0000256" key="11">
    <source>
        <dbReference type="ARBA" id="ARBA00022984"/>
    </source>
</evidence>
<comment type="catalytic activity">
    <reaction evidence="15 16">
        <text>UDP-N-acetyl-alpha-D-muramate + NADP(+) = UDP-N-acetyl-3-O-(1-carboxyvinyl)-alpha-D-glucosamine + NADPH + H(+)</text>
        <dbReference type="Rhea" id="RHEA:12248"/>
        <dbReference type="ChEBI" id="CHEBI:15378"/>
        <dbReference type="ChEBI" id="CHEBI:57783"/>
        <dbReference type="ChEBI" id="CHEBI:58349"/>
        <dbReference type="ChEBI" id="CHEBI:68483"/>
        <dbReference type="ChEBI" id="CHEBI:70757"/>
        <dbReference type="EC" id="1.3.1.98"/>
    </reaction>
</comment>
<evidence type="ECO:0000256" key="8">
    <source>
        <dbReference type="ARBA" id="ARBA00022827"/>
    </source>
</evidence>
<dbReference type="InterPro" id="IPR036635">
    <property type="entry name" value="MurB_C_sf"/>
</dbReference>
<dbReference type="GO" id="GO:0071949">
    <property type="term" value="F:FAD binding"/>
    <property type="evidence" value="ECO:0007669"/>
    <property type="project" value="InterPro"/>
</dbReference>
<keyword evidence="10 16" id="KW-0133">Cell shape</keyword>
<dbReference type="GO" id="GO:0008360">
    <property type="term" value="P:regulation of cell shape"/>
    <property type="evidence" value="ECO:0007669"/>
    <property type="project" value="UniProtKB-KW"/>
</dbReference>
<keyword evidence="9 16" id="KW-0521">NADP</keyword>
<comment type="caution">
    <text evidence="18">The sequence shown here is derived from an EMBL/GenBank/DDBJ whole genome shotgun (WGS) entry which is preliminary data.</text>
</comment>
<evidence type="ECO:0000256" key="7">
    <source>
        <dbReference type="ARBA" id="ARBA00022630"/>
    </source>
</evidence>
<evidence type="ECO:0000313" key="19">
    <source>
        <dbReference type="Proteomes" id="UP000230154"/>
    </source>
</evidence>
<feature type="active site" evidence="16">
    <location>
        <position position="170"/>
    </location>
</feature>
<proteinExistence type="inferred from homology"/>
<evidence type="ECO:0000256" key="14">
    <source>
        <dbReference type="ARBA" id="ARBA00023316"/>
    </source>
</evidence>
<dbReference type="SUPFAM" id="SSF56194">
    <property type="entry name" value="Uridine diphospho-N-Acetylenolpyruvylglucosamine reductase, MurB, C-terminal domain"/>
    <property type="match status" value="1"/>
</dbReference>
<dbReference type="SUPFAM" id="SSF56176">
    <property type="entry name" value="FAD-binding/transporter-associated domain-like"/>
    <property type="match status" value="1"/>
</dbReference>
<dbReference type="HAMAP" id="MF_00037">
    <property type="entry name" value="MurB"/>
    <property type="match status" value="1"/>
</dbReference>
<dbReference type="NCBIfam" id="TIGR00179">
    <property type="entry name" value="murB"/>
    <property type="match status" value="1"/>
</dbReference>
<dbReference type="InterPro" id="IPR006094">
    <property type="entry name" value="Oxid_FAD_bind_N"/>
</dbReference>
<comment type="function">
    <text evidence="2 16">Cell wall formation.</text>
</comment>
<evidence type="ECO:0000256" key="1">
    <source>
        <dbReference type="ARBA" id="ARBA00001974"/>
    </source>
</evidence>
<evidence type="ECO:0000256" key="2">
    <source>
        <dbReference type="ARBA" id="ARBA00003921"/>
    </source>
</evidence>
<evidence type="ECO:0000256" key="13">
    <source>
        <dbReference type="ARBA" id="ARBA00023306"/>
    </source>
</evidence>
<keyword evidence="13 16" id="KW-0131">Cell cycle</keyword>
<evidence type="ECO:0000256" key="4">
    <source>
        <dbReference type="ARBA" id="ARBA00004752"/>
    </source>
</evidence>
<dbReference type="NCBIfam" id="NF010480">
    <property type="entry name" value="PRK13905.1"/>
    <property type="match status" value="1"/>
</dbReference>
<reference evidence="19" key="1">
    <citation type="submission" date="2017-09" db="EMBL/GenBank/DDBJ databases">
        <title>Depth-based differentiation of microbial function through sediment-hosted aquifers and enrichment of novel symbionts in the deep terrestrial subsurface.</title>
        <authorList>
            <person name="Probst A.J."/>
            <person name="Ladd B."/>
            <person name="Jarett J.K."/>
            <person name="Geller-Mcgrath D.E."/>
            <person name="Sieber C.M.K."/>
            <person name="Emerson J.B."/>
            <person name="Anantharaman K."/>
            <person name="Thomas B.C."/>
            <person name="Malmstrom R."/>
            <person name="Stieglmeier M."/>
            <person name="Klingl A."/>
            <person name="Woyke T."/>
            <person name="Ryan C.M."/>
            <person name="Banfield J.F."/>
        </authorList>
    </citation>
    <scope>NUCLEOTIDE SEQUENCE [LARGE SCALE GENOMIC DNA]</scope>
</reference>
<dbReference type="InterPro" id="IPR011601">
    <property type="entry name" value="MurB_C"/>
</dbReference>
<dbReference type="Pfam" id="PF01565">
    <property type="entry name" value="FAD_binding_4"/>
    <property type="match status" value="1"/>
</dbReference>
<dbReference type="PROSITE" id="PS51387">
    <property type="entry name" value="FAD_PCMH"/>
    <property type="match status" value="1"/>
</dbReference>
<dbReference type="GO" id="GO:0071555">
    <property type="term" value="P:cell wall organization"/>
    <property type="evidence" value="ECO:0007669"/>
    <property type="project" value="UniProtKB-KW"/>
</dbReference>
<comment type="cofactor">
    <cofactor evidence="1 16">
        <name>FAD</name>
        <dbReference type="ChEBI" id="CHEBI:57692"/>
    </cofactor>
</comment>
<dbReference type="GO" id="GO:0005829">
    <property type="term" value="C:cytosol"/>
    <property type="evidence" value="ECO:0007669"/>
    <property type="project" value="TreeGrafter"/>
</dbReference>
<dbReference type="GO" id="GO:0009252">
    <property type="term" value="P:peptidoglycan biosynthetic process"/>
    <property type="evidence" value="ECO:0007669"/>
    <property type="project" value="UniProtKB-UniRule"/>
</dbReference>
<evidence type="ECO:0000256" key="12">
    <source>
        <dbReference type="ARBA" id="ARBA00023002"/>
    </source>
</evidence>
<keyword evidence="5 16" id="KW-0963">Cytoplasm</keyword>
<keyword evidence="11 16" id="KW-0573">Peptidoglycan synthesis</keyword>
<dbReference type="InterPro" id="IPR016167">
    <property type="entry name" value="FAD-bd_PCMH_sub1"/>
</dbReference>
<dbReference type="Gene3D" id="3.30.465.10">
    <property type="match status" value="1"/>
</dbReference>
<dbReference type="Pfam" id="PF02873">
    <property type="entry name" value="MurB_C"/>
    <property type="match status" value="1"/>
</dbReference>
<dbReference type="AlphaFoldDB" id="A0A2H0TRT5"/>
<evidence type="ECO:0000256" key="15">
    <source>
        <dbReference type="ARBA" id="ARBA00048914"/>
    </source>
</evidence>
<feature type="domain" description="FAD-binding PCMH-type" evidence="17">
    <location>
        <begin position="28"/>
        <end position="191"/>
    </location>
</feature>
<evidence type="ECO:0000256" key="5">
    <source>
        <dbReference type="ARBA" id="ARBA00022490"/>
    </source>
</evidence>
<dbReference type="Gene3D" id="3.30.43.10">
    <property type="entry name" value="Uridine Diphospho-n-acetylenolpyruvylglucosamine Reductase, domain 2"/>
    <property type="match status" value="1"/>
</dbReference>
<organism evidence="18 19">
    <name type="scientific">Candidatus Magasanikbacteria bacterium CG10_big_fil_rev_8_21_14_0_10_47_10</name>
    <dbReference type="NCBI Taxonomy" id="1974652"/>
    <lineage>
        <taxon>Bacteria</taxon>
        <taxon>Candidatus Magasanikiibacteriota</taxon>
    </lineage>
</organism>
<comment type="similarity">
    <text evidence="16">Belongs to the MurB family.</text>
</comment>
<evidence type="ECO:0000256" key="6">
    <source>
        <dbReference type="ARBA" id="ARBA00022618"/>
    </source>
</evidence>
<keyword evidence="6 16" id="KW-0132">Cell division</keyword>
<gene>
    <name evidence="16" type="primary">murB</name>
    <name evidence="18" type="ORF">COU35_00170</name>
</gene>
<dbReference type="EMBL" id="PFCB01000002">
    <property type="protein sequence ID" value="PIR74873.1"/>
    <property type="molecule type" value="Genomic_DNA"/>
</dbReference>
<name>A0A2H0TRT5_9BACT</name>
<dbReference type="InterPro" id="IPR016166">
    <property type="entry name" value="FAD-bd_PCMH"/>
</dbReference>